<evidence type="ECO:0000313" key="4">
    <source>
        <dbReference type="EMBL" id="TVV74450.1"/>
    </source>
</evidence>
<reference evidence="4 5" key="1">
    <citation type="submission" date="2019-07" db="EMBL/GenBank/DDBJ databases">
        <title>Sphingomonas solaris sp. nov., isolated from a solar panel from Boston, Massachusetts.</title>
        <authorList>
            <person name="Tanner K."/>
            <person name="Pascual J."/>
            <person name="Mancuso C."/>
            <person name="Pereto J."/>
            <person name="Khalil A."/>
            <person name="Vilanova C."/>
        </authorList>
    </citation>
    <scope>NUCLEOTIDE SEQUENCE [LARGE SCALE GENOMIC DNA]</scope>
    <source>
        <strain evidence="4 5">R4DWN</strain>
    </source>
</reference>
<comment type="caution">
    <text evidence="4">The sequence shown here is derived from an EMBL/GenBank/DDBJ whole genome shotgun (WGS) entry which is preliminary data.</text>
</comment>
<keyword evidence="2" id="KW-0812">Transmembrane</keyword>
<dbReference type="InterPro" id="IPR029010">
    <property type="entry name" value="ThuA-like"/>
</dbReference>
<organism evidence="4 5">
    <name type="scientific">Alterirhizorhabdus solaris</name>
    <dbReference type="NCBI Taxonomy" id="2529389"/>
    <lineage>
        <taxon>Bacteria</taxon>
        <taxon>Pseudomonadati</taxon>
        <taxon>Pseudomonadota</taxon>
        <taxon>Alphaproteobacteria</taxon>
        <taxon>Sphingomonadales</taxon>
        <taxon>Rhizorhabdaceae</taxon>
        <taxon>Alterirhizorhabdus</taxon>
    </lineage>
</organism>
<dbReference type="EMBL" id="VNIM01000033">
    <property type="protein sequence ID" value="TVV74450.1"/>
    <property type="molecule type" value="Genomic_DNA"/>
</dbReference>
<dbReference type="PANTHER" id="PTHR40469">
    <property type="entry name" value="SECRETED GLYCOSYL HYDROLASE"/>
    <property type="match status" value="1"/>
</dbReference>
<feature type="region of interest" description="Disordered" evidence="1">
    <location>
        <begin position="22"/>
        <end position="60"/>
    </location>
</feature>
<keyword evidence="5" id="KW-1185">Reference proteome</keyword>
<gene>
    <name evidence="4" type="ORF">FOY91_09725</name>
</gene>
<sequence>MRPVATAFAFCSFRLRLPGQRGARRDRVPSARGEAEHATRGPRPVHPPAGGGTVTVQDIPPRRSAGRRLRRVLLWVSVVVLVVLIGLGMWLAPMLYRVYHGLDVYETVPPALPAALPEPAILIFSKTNGFREDRAILAANKMFRDIARERGWGVFVTENAAVFNPEQLSRFRAVVWNNASGDVLTLPQRKAFRAYLEAGGGYVGVHGAGGDHTYRWRWYGDDLIGAHFISHTMFPQIQRATIRIADPAHPAMAGLPPAWPRADEWYSFDRSVRARGYRVLATLDEKSYQPTDLFGNDIRMGDDHPIIWTHCVGRGRAYYSALGHAADAYAEPLVRRSLANAVAWAASEGACRNGL</sequence>
<dbReference type="OrthoDB" id="109511at2"/>
<dbReference type="Gene3D" id="3.40.50.880">
    <property type="match status" value="1"/>
</dbReference>
<dbReference type="InterPro" id="IPR029062">
    <property type="entry name" value="Class_I_gatase-like"/>
</dbReference>
<dbReference type="Pfam" id="PF06283">
    <property type="entry name" value="ThuA"/>
    <property type="match status" value="1"/>
</dbReference>
<dbReference type="SUPFAM" id="SSF52317">
    <property type="entry name" value="Class I glutamine amidotransferase-like"/>
    <property type="match status" value="1"/>
</dbReference>
<evidence type="ECO:0000256" key="2">
    <source>
        <dbReference type="SAM" id="Phobius"/>
    </source>
</evidence>
<dbReference type="AlphaFoldDB" id="A0A558R4Y2"/>
<evidence type="ECO:0000256" key="1">
    <source>
        <dbReference type="SAM" id="MobiDB-lite"/>
    </source>
</evidence>
<keyword evidence="2" id="KW-0472">Membrane</keyword>
<evidence type="ECO:0000259" key="3">
    <source>
        <dbReference type="Pfam" id="PF06283"/>
    </source>
</evidence>
<feature type="transmembrane region" description="Helical" evidence="2">
    <location>
        <begin position="72"/>
        <end position="92"/>
    </location>
</feature>
<proteinExistence type="predicted"/>
<evidence type="ECO:0000313" key="5">
    <source>
        <dbReference type="Proteomes" id="UP000318681"/>
    </source>
</evidence>
<feature type="domain" description="ThuA-like" evidence="3">
    <location>
        <begin position="121"/>
        <end position="345"/>
    </location>
</feature>
<keyword evidence="2" id="KW-1133">Transmembrane helix</keyword>
<dbReference type="PANTHER" id="PTHR40469:SF2">
    <property type="entry name" value="GALACTOSE-BINDING DOMAIN-LIKE SUPERFAMILY PROTEIN"/>
    <property type="match status" value="1"/>
</dbReference>
<accession>A0A558R4Y2</accession>
<name>A0A558R4Y2_9SPHN</name>
<dbReference type="Proteomes" id="UP000318681">
    <property type="component" value="Unassembled WGS sequence"/>
</dbReference>
<feature type="compositionally biased region" description="Basic and acidic residues" evidence="1">
    <location>
        <begin position="23"/>
        <end position="39"/>
    </location>
</feature>
<protein>
    <submittedName>
        <fullName evidence="4">ThuA domain-containing protein</fullName>
    </submittedName>
</protein>